<feature type="site" description="Electron transfer via tryptophanyl radical" evidence="9">
    <location>
        <position position="306"/>
    </location>
</feature>
<feature type="binding site" evidence="8">
    <location>
        <begin position="372"/>
        <end position="374"/>
    </location>
    <ligand>
        <name>FAD</name>
        <dbReference type="ChEBI" id="CHEBI:57692"/>
    </ligand>
</feature>
<feature type="binding site" evidence="8">
    <location>
        <position position="272"/>
    </location>
    <ligand>
        <name>FAD</name>
        <dbReference type="ChEBI" id="CHEBI:57692"/>
    </ligand>
</feature>
<evidence type="ECO:0000256" key="6">
    <source>
        <dbReference type="ARBA" id="ARBA00022991"/>
    </source>
</evidence>
<reference evidence="13" key="1">
    <citation type="submission" date="2016-09" db="EMBL/GenBank/DDBJ databases">
        <authorList>
            <person name="Varghese N."/>
            <person name="Submissions S."/>
        </authorList>
    </citation>
    <scope>NUCLEOTIDE SEQUENCE [LARGE SCALE GENOMIC DNA]</scope>
    <source>
        <strain evidence="13">S5</strain>
    </source>
</reference>
<keyword evidence="12" id="KW-0456">Lyase</keyword>
<dbReference type="AlphaFoldDB" id="A0A1G6GLC3"/>
<dbReference type="InterPro" id="IPR018394">
    <property type="entry name" value="DNA_photolyase_1_CS_C"/>
</dbReference>
<dbReference type="GO" id="GO:0009416">
    <property type="term" value="P:response to light stimulus"/>
    <property type="evidence" value="ECO:0007669"/>
    <property type="project" value="TreeGrafter"/>
</dbReference>
<dbReference type="InterPro" id="IPR005101">
    <property type="entry name" value="Cryptochr/Photolyase_FAD-bd"/>
</dbReference>
<dbReference type="PANTHER" id="PTHR11455">
    <property type="entry name" value="CRYPTOCHROME"/>
    <property type="match status" value="1"/>
</dbReference>
<feature type="domain" description="Photolyase/cryptochrome alpha/beta" evidence="11">
    <location>
        <begin position="2"/>
        <end position="127"/>
    </location>
</feature>
<gene>
    <name evidence="12" type="ORF">SAMN05421734_101235</name>
</gene>
<feature type="site" description="Electron transfer via tryptophanyl radical" evidence="9">
    <location>
        <position position="382"/>
    </location>
</feature>
<dbReference type="PRINTS" id="PR00147">
    <property type="entry name" value="DNAPHOTLYASE"/>
</dbReference>
<evidence type="ECO:0000313" key="13">
    <source>
        <dbReference type="Proteomes" id="UP000242949"/>
    </source>
</evidence>
<evidence type="ECO:0000256" key="4">
    <source>
        <dbReference type="ARBA" id="ARBA00022630"/>
    </source>
</evidence>
<keyword evidence="4 8" id="KW-0285">Flavoprotein</keyword>
<evidence type="ECO:0000256" key="8">
    <source>
        <dbReference type="PIRSR" id="PIRSR602081-1"/>
    </source>
</evidence>
<evidence type="ECO:0000256" key="5">
    <source>
        <dbReference type="ARBA" id="ARBA00022827"/>
    </source>
</evidence>
<comment type="cofactor">
    <cofactor evidence="1">
        <name>(6R)-5,10-methylene-5,6,7,8-tetrahydrofolate</name>
        <dbReference type="ChEBI" id="CHEBI:15636"/>
    </cofactor>
</comment>
<dbReference type="PROSITE" id="PS00394">
    <property type="entry name" value="DNA_PHOTOLYASES_1_1"/>
    <property type="match status" value="1"/>
</dbReference>
<dbReference type="Pfam" id="PF03441">
    <property type="entry name" value="FAD_binding_7"/>
    <property type="match status" value="1"/>
</dbReference>
<evidence type="ECO:0000256" key="7">
    <source>
        <dbReference type="ARBA" id="ARBA00033999"/>
    </source>
</evidence>
<dbReference type="InterPro" id="IPR002081">
    <property type="entry name" value="Cryptochrome/DNA_photolyase_1"/>
</dbReference>
<keyword evidence="6 10" id="KW-0157">Chromophore</keyword>
<feature type="binding site" evidence="8">
    <location>
        <begin position="231"/>
        <end position="235"/>
    </location>
    <ligand>
        <name>FAD</name>
        <dbReference type="ChEBI" id="CHEBI:57692"/>
    </ligand>
</feature>
<dbReference type="FunFam" id="1.10.579.10:FF:000003">
    <property type="entry name" value="Deoxyribodipyrimidine photo-lyase"/>
    <property type="match status" value="1"/>
</dbReference>
<evidence type="ECO:0000256" key="9">
    <source>
        <dbReference type="PIRSR" id="PIRSR602081-2"/>
    </source>
</evidence>
<dbReference type="InterPro" id="IPR036155">
    <property type="entry name" value="Crypto/Photolyase_N_sf"/>
</dbReference>
<dbReference type="InterPro" id="IPR014729">
    <property type="entry name" value="Rossmann-like_a/b/a_fold"/>
</dbReference>
<dbReference type="GO" id="GO:0003677">
    <property type="term" value="F:DNA binding"/>
    <property type="evidence" value="ECO:0007669"/>
    <property type="project" value="TreeGrafter"/>
</dbReference>
<dbReference type="EC" id="4.1.99.3" evidence="2"/>
<feature type="site" description="Electron transfer via tryptophanyl radical" evidence="9">
    <location>
        <position position="359"/>
    </location>
</feature>
<comment type="similarity">
    <text evidence="10">Belongs to the DNA photolyase family.</text>
</comment>
<dbReference type="OrthoDB" id="9772484at2"/>
<comment type="cofactor">
    <cofactor evidence="8">
        <name>FAD</name>
        <dbReference type="ChEBI" id="CHEBI:57692"/>
    </cofactor>
    <text evidence="8">Binds 1 FAD per subunit.</text>
</comment>
<dbReference type="Gene3D" id="1.25.40.80">
    <property type="match status" value="1"/>
</dbReference>
<dbReference type="GO" id="GO:0071949">
    <property type="term" value="F:FAD binding"/>
    <property type="evidence" value="ECO:0007669"/>
    <property type="project" value="TreeGrafter"/>
</dbReference>
<dbReference type="Gene3D" id="3.40.50.620">
    <property type="entry name" value="HUPs"/>
    <property type="match status" value="1"/>
</dbReference>
<evidence type="ECO:0000256" key="3">
    <source>
        <dbReference type="ARBA" id="ARBA00014046"/>
    </source>
</evidence>
<dbReference type="STRING" id="1612202.SAMN05421734_101235"/>
<evidence type="ECO:0000256" key="1">
    <source>
        <dbReference type="ARBA" id="ARBA00001932"/>
    </source>
</evidence>
<feature type="binding site" evidence="8">
    <location>
        <position position="219"/>
    </location>
    <ligand>
        <name>FAD</name>
        <dbReference type="ChEBI" id="CHEBI:57692"/>
    </ligand>
</feature>
<dbReference type="PANTHER" id="PTHR11455:SF9">
    <property type="entry name" value="CRYPTOCHROME CIRCADIAN CLOCK 5 ISOFORM X1"/>
    <property type="match status" value="1"/>
</dbReference>
<proteinExistence type="inferred from homology"/>
<dbReference type="InterPro" id="IPR006050">
    <property type="entry name" value="DNA_photolyase_N"/>
</dbReference>
<sequence length="477" mass="55440">MKRIIVWYRRDLRTLDHPALANAAKDGAVLPVYIHNKLDTSSSAKDWWIYHSLSDLQTQLAELELPLLVKTGDAYSILLELIETYKIDAVYVNQDYLTEPEHIDEASIVDRLKESQVDVHTFVGDVLTEPGTVTTKQGDIYKVFTPFYKKLKQIQWHQPIKKPTSAQALVEMDSIDSTNQIESLRPGEWSAKLSDYWKPGETEALNLVEAFIGGKIAYYSSGQDFPNQDATSTLSPYLASGNVTPRVIASELLEKLDLEPNHEDVTDSAWQFLRQVIWRDFAYHQLEAFPEATFMPLNEEYDEFEWLNDEEQFEKWKKGKTGYPIVDAGMRQLWETGWMHNRVRMIVGSFLVKHLRIDWRWGQEWFRYTLVDHDLANNTLGWQWVFGSGFDASPYFRIFNPTKQAKDYDPEGLYIKRWVKELQDVPTEYLFEPHRYKAEINDRVNIEIGNDYPLPIVDHKIAREEALDAYGKVKGGE</sequence>
<accession>A0A1G6GLC3</accession>
<dbReference type="Proteomes" id="UP000242949">
    <property type="component" value="Unassembled WGS sequence"/>
</dbReference>
<dbReference type="Pfam" id="PF00875">
    <property type="entry name" value="DNA_photolyase"/>
    <property type="match status" value="1"/>
</dbReference>
<evidence type="ECO:0000256" key="2">
    <source>
        <dbReference type="ARBA" id="ARBA00013149"/>
    </source>
</evidence>
<evidence type="ECO:0000313" key="12">
    <source>
        <dbReference type="EMBL" id="SDB82653.1"/>
    </source>
</evidence>
<organism evidence="12 13">
    <name type="scientific">Pelagirhabdus alkalitolerans</name>
    <dbReference type="NCBI Taxonomy" id="1612202"/>
    <lineage>
        <taxon>Bacteria</taxon>
        <taxon>Bacillati</taxon>
        <taxon>Bacillota</taxon>
        <taxon>Bacilli</taxon>
        <taxon>Bacillales</taxon>
        <taxon>Bacillaceae</taxon>
        <taxon>Pelagirhabdus</taxon>
    </lineage>
</organism>
<evidence type="ECO:0000256" key="10">
    <source>
        <dbReference type="RuleBase" id="RU004182"/>
    </source>
</evidence>
<name>A0A1G6GLC3_9BACI</name>
<evidence type="ECO:0000259" key="11">
    <source>
        <dbReference type="PROSITE" id="PS51645"/>
    </source>
</evidence>
<dbReference type="GO" id="GO:0000719">
    <property type="term" value="P:photoreactive repair"/>
    <property type="evidence" value="ECO:0007669"/>
    <property type="project" value="UniProtKB-ARBA"/>
</dbReference>
<dbReference type="EMBL" id="FMYI01000001">
    <property type="protein sequence ID" value="SDB82653.1"/>
    <property type="molecule type" value="Genomic_DNA"/>
</dbReference>
<dbReference type="PROSITE" id="PS51645">
    <property type="entry name" value="PHR_CRY_ALPHA_BETA"/>
    <property type="match status" value="1"/>
</dbReference>
<dbReference type="GO" id="GO:0003904">
    <property type="term" value="F:deoxyribodipyrimidine photo-lyase activity"/>
    <property type="evidence" value="ECO:0007669"/>
    <property type="project" value="UniProtKB-EC"/>
</dbReference>
<comment type="catalytic activity">
    <reaction evidence="7">
        <text>cyclobutadipyrimidine (in DNA) = 2 pyrimidine residues (in DNA).</text>
        <dbReference type="EC" id="4.1.99.3"/>
    </reaction>
</comment>
<dbReference type="InterPro" id="IPR036134">
    <property type="entry name" value="Crypto/Photolyase_FAD-like_sf"/>
</dbReference>
<dbReference type="SUPFAM" id="SSF48173">
    <property type="entry name" value="Cryptochrome/photolyase FAD-binding domain"/>
    <property type="match status" value="1"/>
</dbReference>
<dbReference type="Gene3D" id="1.10.579.10">
    <property type="entry name" value="DNA Cyclobutane Dipyrimidine Photolyase, subunit A, domain 3"/>
    <property type="match status" value="1"/>
</dbReference>
<keyword evidence="13" id="KW-1185">Reference proteome</keyword>
<dbReference type="SUPFAM" id="SSF52425">
    <property type="entry name" value="Cryptochrome/photolyase, N-terminal domain"/>
    <property type="match status" value="1"/>
</dbReference>
<dbReference type="RefSeq" id="WP_090792045.1">
    <property type="nucleotide sequence ID" value="NZ_FMYI01000001.1"/>
</dbReference>
<keyword evidence="5 8" id="KW-0274">FAD</keyword>
<protein>
    <recommendedName>
        <fullName evidence="3">Deoxyribodipyrimidine photo-lyase</fullName>
        <ecNumber evidence="2">4.1.99.3</ecNumber>
    </recommendedName>
</protein>